<sequence length="174" mass="19059">MLLQIVTGAPVWVWPLLALLIWAGLRSTRPRQTRIATFLLLPLIGIMSANSIASLANPVLAWTGFAVFYIFGMLSGFHWQRKWLRGTDGAYVQLAGEWLTLAMMMAVFWANFARGVALAIEPALASAPVFIGVYAGLVSFASGTFTGRAIRVVLYAHQNKQSMPAPRSCRQTST</sequence>
<dbReference type="RefSeq" id="WP_028479972.1">
    <property type="nucleotide sequence ID" value="NZ_LVVZ01000005.1"/>
</dbReference>
<feature type="transmembrane region" description="Helical" evidence="1">
    <location>
        <begin position="91"/>
        <end position="110"/>
    </location>
</feature>
<gene>
    <name evidence="2" type="ORF">A3843_04255</name>
</gene>
<protein>
    <recommendedName>
        <fullName evidence="4">Transmembrane protein</fullName>
    </recommendedName>
</protein>
<feature type="transmembrane region" description="Helical" evidence="1">
    <location>
        <begin position="116"/>
        <end position="141"/>
    </location>
</feature>
<comment type="caution">
    <text evidence="2">The sequence shown here is derived from an EMBL/GenBank/DDBJ whole genome shotgun (WGS) entry which is preliminary data.</text>
</comment>
<name>A0A1U7JLB7_9HYPH</name>
<keyword evidence="1" id="KW-0812">Transmembrane</keyword>
<evidence type="ECO:0008006" key="4">
    <source>
        <dbReference type="Google" id="ProtNLM"/>
    </source>
</evidence>
<dbReference type="Proteomes" id="UP000185783">
    <property type="component" value="Unassembled WGS sequence"/>
</dbReference>
<feature type="transmembrane region" description="Helical" evidence="1">
    <location>
        <begin position="59"/>
        <end position="79"/>
    </location>
</feature>
<keyword evidence="1" id="KW-1133">Transmembrane helix</keyword>
<feature type="transmembrane region" description="Helical" evidence="1">
    <location>
        <begin position="6"/>
        <end position="23"/>
    </location>
</feature>
<keyword evidence="3" id="KW-1185">Reference proteome</keyword>
<reference evidence="2 3" key="1">
    <citation type="submission" date="2016-03" db="EMBL/GenBank/DDBJ databases">
        <title>Genome sequence of Nesiotobacter sp. nov., a moderately halophilic alphaproteobacterium isolated from the Yellow Sea, China.</title>
        <authorList>
            <person name="Zhang G."/>
            <person name="Zhang R."/>
        </authorList>
    </citation>
    <scope>NUCLEOTIDE SEQUENCE [LARGE SCALE GENOMIC DNA]</scope>
    <source>
        <strain evidence="2 3">WB1-6</strain>
    </source>
</reference>
<feature type="transmembrane region" description="Helical" evidence="1">
    <location>
        <begin position="35"/>
        <end position="53"/>
    </location>
</feature>
<accession>A0A1U7JLB7</accession>
<evidence type="ECO:0000256" key="1">
    <source>
        <dbReference type="SAM" id="Phobius"/>
    </source>
</evidence>
<proteinExistence type="predicted"/>
<dbReference type="EMBL" id="LVVZ01000005">
    <property type="protein sequence ID" value="OKL45533.1"/>
    <property type="molecule type" value="Genomic_DNA"/>
</dbReference>
<keyword evidence="1" id="KW-0472">Membrane</keyword>
<dbReference type="AlphaFoldDB" id="A0A1U7JLB7"/>
<evidence type="ECO:0000313" key="3">
    <source>
        <dbReference type="Proteomes" id="UP000185783"/>
    </source>
</evidence>
<organism evidence="2 3">
    <name type="scientific">Pseudovibrio exalbescens</name>
    <dbReference type="NCBI Taxonomy" id="197461"/>
    <lineage>
        <taxon>Bacteria</taxon>
        <taxon>Pseudomonadati</taxon>
        <taxon>Pseudomonadota</taxon>
        <taxon>Alphaproteobacteria</taxon>
        <taxon>Hyphomicrobiales</taxon>
        <taxon>Stappiaceae</taxon>
        <taxon>Pseudovibrio</taxon>
    </lineage>
</organism>
<evidence type="ECO:0000313" key="2">
    <source>
        <dbReference type="EMBL" id="OKL45533.1"/>
    </source>
</evidence>